<organism evidence="2 3">
    <name type="scientific">Nakamurella endophytica</name>
    <dbReference type="NCBI Taxonomy" id="1748367"/>
    <lineage>
        <taxon>Bacteria</taxon>
        <taxon>Bacillati</taxon>
        <taxon>Actinomycetota</taxon>
        <taxon>Actinomycetes</taxon>
        <taxon>Nakamurellales</taxon>
        <taxon>Nakamurellaceae</taxon>
        <taxon>Nakamurella</taxon>
    </lineage>
</organism>
<feature type="region of interest" description="Disordered" evidence="1">
    <location>
        <begin position="1"/>
        <end position="109"/>
    </location>
</feature>
<feature type="compositionally biased region" description="Basic residues" evidence="1">
    <location>
        <begin position="12"/>
        <end position="21"/>
    </location>
</feature>
<keyword evidence="3" id="KW-1185">Reference proteome</keyword>
<name>A0A917SVA3_9ACTN</name>
<protein>
    <submittedName>
        <fullName evidence="2">Uncharacterized protein</fullName>
    </submittedName>
</protein>
<evidence type="ECO:0000313" key="3">
    <source>
        <dbReference type="Proteomes" id="UP000655208"/>
    </source>
</evidence>
<dbReference type="Proteomes" id="UP000655208">
    <property type="component" value="Unassembled WGS sequence"/>
</dbReference>
<proteinExistence type="predicted"/>
<sequence length="143" mass="14823">MTGHRAGTADGRRRRTGRRDHPRTVPKPGRPRAPNRPVPPTDRHPGDRRRAGGTAPAAAGHGPPAPGVTPASHTVSTSRDATLGATRTGVADTAGSRQAVRRPGRPTAVVGRIAAATGRLPAWPRQRAATGTAPSADIRDQES</sequence>
<reference evidence="2" key="1">
    <citation type="journal article" date="2014" name="Int. J. Syst. Evol. Microbiol.">
        <title>Complete genome sequence of Corynebacterium casei LMG S-19264T (=DSM 44701T), isolated from a smear-ripened cheese.</title>
        <authorList>
            <consortium name="US DOE Joint Genome Institute (JGI-PGF)"/>
            <person name="Walter F."/>
            <person name="Albersmeier A."/>
            <person name="Kalinowski J."/>
            <person name="Ruckert C."/>
        </authorList>
    </citation>
    <scope>NUCLEOTIDE SEQUENCE</scope>
    <source>
        <strain evidence="2">CGMCC 4.7308</strain>
    </source>
</reference>
<accession>A0A917SVA3</accession>
<evidence type="ECO:0000313" key="2">
    <source>
        <dbReference type="EMBL" id="GGM00588.1"/>
    </source>
</evidence>
<reference evidence="2" key="2">
    <citation type="submission" date="2020-09" db="EMBL/GenBank/DDBJ databases">
        <authorList>
            <person name="Sun Q."/>
            <person name="Zhou Y."/>
        </authorList>
    </citation>
    <scope>NUCLEOTIDE SEQUENCE</scope>
    <source>
        <strain evidence="2">CGMCC 4.7308</strain>
    </source>
</reference>
<gene>
    <name evidence="2" type="ORF">GCM10011594_20880</name>
</gene>
<feature type="compositionally biased region" description="Low complexity" evidence="1">
    <location>
        <begin position="52"/>
        <end position="62"/>
    </location>
</feature>
<comment type="caution">
    <text evidence="2">The sequence shown here is derived from an EMBL/GenBank/DDBJ whole genome shotgun (WGS) entry which is preliminary data.</text>
</comment>
<evidence type="ECO:0000256" key="1">
    <source>
        <dbReference type="SAM" id="MobiDB-lite"/>
    </source>
</evidence>
<dbReference type="AlphaFoldDB" id="A0A917SVA3"/>
<dbReference type="EMBL" id="BMNA01000003">
    <property type="protein sequence ID" value="GGM00588.1"/>
    <property type="molecule type" value="Genomic_DNA"/>
</dbReference>
<feature type="compositionally biased region" description="Basic and acidic residues" evidence="1">
    <location>
        <begin position="41"/>
        <end position="50"/>
    </location>
</feature>
<feature type="region of interest" description="Disordered" evidence="1">
    <location>
        <begin position="121"/>
        <end position="143"/>
    </location>
</feature>